<keyword evidence="1" id="KW-0812">Transmembrane</keyword>
<dbReference type="Proteomes" id="UP000187209">
    <property type="component" value="Unassembled WGS sequence"/>
</dbReference>
<gene>
    <name evidence="2" type="ORF">SteCoe_27130</name>
</gene>
<dbReference type="EMBL" id="MPUH01000778">
    <property type="protein sequence ID" value="OMJ74044.1"/>
    <property type="molecule type" value="Genomic_DNA"/>
</dbReference>
<keyword evidence="1" id="KW-0472">Membrane</keyword>
<feature type="transmembrane region" description="Helical" evidence="1">
    <location>
        <begin position="105"/>
        <end position="138"/>
    </location>
</feature>
<feature type="transmembrane region" description="Helical" evidence="1">
    <location>
        <begin position="73"/>
        <end position="93"/>
    </location>
</feature>
<name>A0A1R2BBA2_9CILI</name>
<evidence type="ECO:0000313" key="3">
    <source>
        <dbReference type="Proteomes" id="UP000187209"/>
    </source>
</evidence>
<sequence length="148" mass="16543">MAKTGFNHLIETLQILFLGIVLCQNIVNISGTAFSLTLTDSDCSSPVRTWLICHSTVTFFLLILLLIFKNVGFYLWILWNIVWPIIAAIWVFGDSGCYDDFEIGFGSAAIMISVCFVVIGIIIILVMFFGIMTCVGYCLSNRHIEIDS</sequence>
<feature type="transmembrane region" description="Helical" evidence="1">
    <location>
        <begin position="49"/>
        <end position="68"/>
    </location>
</feature>
<feature type="transmembrane region" description="Helical" evidence="1">
    <location>
        <begin position="12"/>
        <end position="37"/>
    </location>
</feature>
<proteinExistence type="predicted"/>
<comment type="caution">
    <text evidence="2">The sequence shown here is derived from an EMBL/GenBank/DDBJ whole genome shotgun (WGS) entry which is preliminary data.</text>
</comment>
<keyword evidence="1" id="KW-1133">Transmembrane helix</keyword>
<reference evidence="2 3" key="1">
    <citation type="submission" date="2016-11" db="EMBL/GenBank/DDBJ databases">
        <title>The macronuclear genome of Stentor coeruleus: a giant cell with tiny introns.</title>
        <authorList>
            <person name="Slabodnick M."/>
            <person name="Ruby J.G."/>
            <person name="Reiff S.B."/>
            <person name="Swart E.C."/>
            <person name="Gosai S."/>
            <person name="Prabakaran S."/>
            <person name="Witkowska E."/>
            <person name="Larue G.E."/>
            <person name="Fisher S."/>
            <person name="Freeman R.M."/>
            <person name="Gunawardena J."/>
            <person name="Chu W."/>
            <person name="Stover N.A."/>
            <person name="Gregory B.D."/>
            <person name="Nowacki M."/>
            <person name="Derisi J."/>
            <person name="Roy S.W."/>
            <person name="Marshall W.F."/>
            <person name="Sood P."/>
        </authorList>
    </citation>
    <scope>NUCLEOTIDE SEQUENCE [LARGE SCALE GENOMIC DNA]</scope>
    <source>
        <strain evidence="2">WM001</strain>
    </source>
</reference>
<evidence type="ECO:0000313" key="2">
    <source>
        <dbReference type="EMBL" id="OMJ74044.1"/>
    </source>
</evidence>
<accession>A0A1R2BBA2</accession>
<keyword evidence="3" id="KW-1185">Reference proteome</keyword>
<dbReference type="AlphaFoldDB" id="A0A1R2BBA2"/>
<protein>
    <submittedName>
        <fullName evidence="2">Uncharacterized protein</fullName>
    </submittedName>
</protein>
<organism evidence="2 3">
    <name type="scientific">Stentor coeruleus</name>
    <dbReference type="NCBI Taxonomy" id="5963"/>
    <lineage>
        <taxon>Eukaryota</taxon>
        <taxon>Sar</taxon>
        <taxon>Alveolata</taxon>
        <taxon>Ciliophora</taxon>
        <taxon>Postciliodesmatophora</taxon>
        <taxon>Heterotrichea</taxon>
        <taxon>Heterotrichida</taxon>
        <taxon>Stentoridae</taxon>
        <taxon>Stentor</taxon>
    </lineage>
</organism>
<evidence type="ECO:0000256" key="1">
    <source>
        <dbReference type="SAM" id="Phobius"/>
    </source>
</evidence>